<dbReference type="PANTHER" id="PTHR23501">
    <property type="entry name" value="MAJOR FACILITATOR SUPERFAMILY"/>
    <property type="match status" value="1"/>
</dbReference>
<dbReference type="PROSITE" id="PS50850">
    <property type="entry name" value="MFS"/>
    <property type="match status" value="1"/>
</dbReference>
<organism evidence="7 8">
    <name type="scientific">Phytoactinopolyspora mesophila</name>
    <dbReference type="NCBI Taxonomy" id="2650750"/>
    <lineage>
        <taxon>Bacteria</taxon>
        <taxon>Bacillati</taxon>
        <taxon>Actinomycetota</taxon>
        <taxon>Actinomycetes</taxon>
        <taxon>Jiangellales</taxon>
        <taxon>Jiangellaceae</taxon>
        <taxon>Phytoactinopolyspora</taxon>
    </lineage>
</organism>
<reference evidence="7 8" key="1">
    <citation type="submission" date="2019-11" db="EMBL/GenBank/DDBJ databases">
        <authorList>
            <person name="Li X.-J."/>
            <person name="Feng X.-M."/>
        </authorList>
    </citation>
    <scope>NUCLEOTIDE SEQUENCE [LARGE SCALE GENOMIC DNA]</scope>
    <source>
        <strain evidence="7 8">XMNu-373</strain>
    </source>
</reference>
<evidence type="ECO:0000256" key="5">
    <source>
        <dbReference type="SAM" id="Phobius"/>
    </source>
</evidence>
<proteinExistence type="predicted"/>
<dbReference type="Gene3D" id="1.20.1250.20">
    <property type="entry name" value="MFS general substrate transporter like domains"/>
    <property type="match status" value="1"/>
</dbReference>
<name>A0A7K3M734_9ACTN</name>
<feature type="transmembrane region" description="Helical" evidence="5">
    <location>
        <begin position="418"/>
        <end position="435"/>
    </location>
</feature>
<keyword evidence="8" id="KW-1185">Reference proteome</keyword>
<feature type="transmembrane region" description="Helical" evidence="5">
    <location>
        <begin position="35"/>
        <end position="57"/>
    </location>
</feature>
<dbReference type="PANTHER" id="PTHR23501:SF154">
    <property type="entry name" value="MULTIDRUG-EFFLUX TRANSPORTER RV1634-RELATED"/>
    <property type="match status" value="1"/>
</dbReference>
<dbReference type="EMBL" id="WLZY01000005">
    <property type="protein sequence ID" value="NDL58742.1"/>
    <property type="molecule type" value="Genomic_DNA"/>
</dbReference>
<dbReference type="Pfam" id="PF07690">
    <property type="entry name" value="MFS_1"/>
    <property type="match status" value="1"/>
</dbReference>
<evidence type="ECO:0000313" key="7">
    <source>
        <dbReference type="EMBL" id="NDL58742.1"/>
    </source>
</evidence>
<dbReference type="InterPro" id="IPR036259">
    <property type="entry name" value="MFS_trans_sf"/>
</dbReference>
<sequence>MRLDRRHERPYYWLVTSKPVETTDAGILGPAHRNLTIGIVATVVFIAFEAMAVATAMPKAVPDLDGVPLYALAFSGFFTASLFGLVLSGEICDRRGPRLPVVAGAVTFSVGLVLAGAAQSMWPFIAGRAAQGLGGGLVIVALYVTVGRSYSENLRPRIFAALSAAWVVPSIVGPLVAGMLADHASWRWVFLGLAPFVMIPIMLILPSVRAIDGPPPSGPVTRRRRLPLAAATALAMAVLQYAGTRPDLLALILAIAALGVLVPTVPRLLPPGVLRLRRGLPTVVIMRGVLAGAFFGAEAFLPLLLVAERGLSSTLAGLSLTGGALGWAAGSWYQGRPRTTVPRHVLVQTGSGIVSAAIAALGLVLLPAVPAPVAAVAWALGAVGMGMAMSSLSVLLFQLSPVEDHGSNSAALQMCDNLGTITFVGLAGTIFGSAHGAAPSSGTSVPVWVYAVILALMAALAAFGAWAAGRIRKPDPLAQAVGP</sequence>
<keyword evidence="4 5" id="KW-0472">Membrane</keyword>
<evidence type="ECO:0000256" key="4">
    <source>
        <dbReference type="ARBA" id="ARBA00023136"/>
    </source>
</evidence>
<dbReference type="GO" id="GO:0005886">
    <property type="term" value="C:plasma membrane"/>
    <property type="evidence" value="ECO:0007669"/>
    <property type="project" value="UniProtKB-SubCell"/>
</dbReference>
<feature type="transmembrane region" description="Helical" evidence="5">
    <location>
        <begin position="248"/>
        <end position="269"/>
    </location>
</feature>
<gene>
    <name evidence="7" type="ORF">F7O44_16860</name>
</gene>
<evidence type="ECO:0000256" key="3">
    <source>
        <dbReference type="ARBA" id="ARBA00022989"/>
    </source>
</evidence>
<dbReference type="InterPro" id="IPR011701">
    <property type="entry name" value="MFS"/>
</dbReference>
<dbReference type="GO" id="GO:0022857">
    <property type="term" value="F:transmembrane transporter activity"/>
    <property type="evidence" value="ECO:0007669"/>
    <property type="project" value="InterPro"/>
</dbReference>
<keyword evidence="2 5" id="KW-0812">Transmembrane</keyword>
<feature type="transmembrane region" description="Helical" evidence="5">
    <location>
        <begin position="375"/>
        <end position="397"/>
    </location>
</feature>
<accession>A0A7K3M734</accession>
<evidence type="ECO:0000313" key="8">
    <source>
        <dbReference type="Proteomes" id="UP000460435"/>
    </source>
</evidence>
<comment type="subcellular location">
    <subcellularLocation>
        <location evidence="1">Cell membrane</location>
        <topology evidence="1">Multi-pass membrane protein</topology>
    </subcellularLocation>
</comment>
<feature type="transmembrane region" description="Helical" evidence="5">
    <location>
        <begin position="313"/>
        <end position="333"/>
    </location>
</feature>
<feature type="transmembrane region" description="Helical" evidence="5">
    <location>
        <begin position="345"/>
        <end position="369"/>
    </location>
</feature>
<dbReference type="SUPFAM" id="SSF103473">
    <property type="entry name" value="MFS general substrate transporter"/>
    <property type="match status" value="1"/>
</dbReference>
<dbReference type="InterPro" id="IPR020846">
    <property type="entry name" value="MFS_dom"/>
</dbReference>
<keyword evidence="3 5" id="KW-1133">Transmembrane helix</keyword>
<feature type="transmembrane region" description="Helical" evidence="5">
    <location>
        <begin position="158"/>
        <end position="180"/>
    </location>
</feature>
<feature type="transmembrane region" description="Helical" evidence="5">
    <location>
        <begin position="186"/>
        <end position="205"/>
    </location>
</feature>
<evidence type="ECO:0000256" key="2">
    <source>
        <dbReference type="ARBA" id="ARBA00022692"/>
    </source>
</evidence>
<comment type="caution">
    <text evidence="7">The sequence shown here is derived from an EMBL/GenBank/DDBJ whole genome shotgun (WGS) entry which is preliminary data.</text>
</comment>
<feature type="transmembrane region" description="Helical" evidence="5">
    <location>
        <begin position="69"/>
        <end position="87"/>
    </location>
</feature>
<feature type="transmembrane region" description="Helical" evidence="5">
    <location>
        <begin position="124"/>
        <end position="146"/>
    </location>
</feature>
<protein>
    <submittedName>
        <fullName evidence="7">MFS transporter</fullName>
    </submittedName>
</protein>
<evidence type="ECO:0000259" key="6">
    <source>
        <dbReference type="PROSITE" id="PS50850"/>
    </source>
</evidence>
<feature type="transmembrane region" description="Helical" evidence="5">
    <location>
        <begin position="447"/>
        <end position="468"/>
    </location>
</feature>
<feature type="transmembrane region" description="Helical" evidence="5">
    <location>
        <begin position="289"/>
        <end position="307"/>
    </location>
</feature>
<evidence type="ECO:0000256" key="1">
    <source>
        <dbReference type="ARBA" id="ARBA00004651"/>
    </source>
</evidence>
<dbReference type="AlphaFoldDB" id="A0A7K3M734"/>
<dbReference type="Proteomes" id="UP000460435">
    <property type="component" value="Unassembled WGS sequence"/>
</dbReference>
<feature type="domain" description="Major facilitator superfamily (MFS) profile" evidence="6">
    <location>
        <begin position="35"/>
        <end position="470"/>
    </location>
</feature>
<feature type="transmembrane region" description="Helical" evidence="5">
    <location>
        <begin position="226"/>
        <end position="242"/>
    </location>
</feature>
<feature type="transmembrane region" description="Helical" evidence="5">
    <location>
        <begin position="99"/>
        <end position="118"/>
    </location>
</feature>